<gene>
    <name evidence="3" type="ORF">PPSIR1_18822</name>
</gene>
<dbReference type="PROSITE" id="PS51257">
    <property type="entry name" value="PROKAR_LIPOPROTEIN"/>
    <property type="match status" value="1"/>
</dbReference>
<evidence type="ECO:0000313" key="4">
    <source>
        <dbReference type="Proteomes" id="UP000005801"/>
    </source>
</evidence>
<dbReference type="Proteomes" id="UP000005801">
    <property type="component" value="Unassembled WGS sequence"/>
</dbReference>
<evidence type="ECO:0000256" key="1">
    <source>
        <dbReference type="SAM" id="MobiDB-lite"/>
    </source>
</evidence>
<reference evidence="3 4" key="1">
    <citation type="submission" date="2007-06" db="EMBL/GenBank/DDBJ databases">
        <authorList>
            <person name="Shimkets L."/>
            <person name="Ferriera S."/>
            <person name="Johnson J."/>
            <person name="Kravitz S."/>
            <person name="Beeson K."/>
            <person name="Sutton G."/>
            <person name="Rogers Y.-H."/>
            <person name="Friedman R."/>
            <person name="Frazier M."/>
            <person name="Venter J.C."/>
        </authorList>
    </citation>
    <scope>NUCLEOTIDE SEQUENCE [LARGE SCALE GENOMIC DNA]</scope>
    <source>
        <strain evidence="3 4">SIR-1</strain>
    </source>
</reference>
<accession>A6GBI0</accession>
<protein>
    <recommendedName>
        <fullName evidence="5">Lipoprotein</fullName>
    </recommendedName>
</protein>
<feature type="signal peptide" evidence="2">
    <location>
        <begin position="1"/>
        <end position="28"/>
    </location>
</feature>
<keyword evidence="4" id="KW-1185">Reference proteome</keyword>
<dbReference type="STRING" id="391625.PPSIR1_18822"/>
<organism evidence="3 4">
    <name type="scientific">Plesiocystis pacifica SIR-1</name>
    <dbReference type="NCBI Taxonomy" id="391625"/>
    <lineage>
        <taxon>Bacteria</taxon>
        <taxon>Pseudomonadati</taxon>
        <taxon>Myxococcota</taxon>
        <taxon>Polyangia</taxon>
        <taxon>Nannocystales</taxon>
        <taxon>Nannocystaceae</taxon>
        <taxon>Plesiocystis</taxon>
    </lineage>
</organism>
<keyword evidence="2" id="KW-0732">Signal</keyword>
<name>A6GBI0_9BACT</name>
<feature type="chain" id="PRO_5002697283" description="Lipoprotein" evidence="2">
    <location>
        <begin position="29"/>
        <end position="354"/>
    </location>
</feature>
<dbReference type="EMBL" id="ABCS01000058">
    <property type="protein sequence ID" value="EDM76784.1"/>
    <property type="molecule type" value="Genomic_DNA"/>
</dbReference>
<dbReference type="AlphaFoldDB" id="A6GBI0"/>
<feature type="compositionally biased region" description="Basic and acidic residues" evidence="1">
    <location>
        <begin position="42"/>
        <end position="66"/>
    </location>
</feature>
<evidence type="ECO:0008006" key="5">
    <source>
        <dbReference type="Google" id="ProtNLM"/>
    </source>
</evidence>
<dbReference type="RefSeq" id="WP_006974071.1">
    <property type="nucleotide sequence ID" value="NZ_ABCS01000058.1"/>
</dbReference>
<comment type="caution">
    <text evidence="3">The sequence shown here is derived from an EMBL/GenBank/DDBJ whole genome shotgun (WGS) entry which is preliminary data.</text>
</comment>
<evidence type="ECO:0000313" key="3">
    <source>
        <dbReference type="EMBL" id="EDM76784.1"/>
    </source>
</evidence>
<evidence type="ECO:0000256" key="2">
    <source>
        <dbReference type="SAM" id="SignalP"/>
    </source>
</evidence>
<feature type="region of interest" description="Disordered" evidence="1">
    <location>
        <begin position="26"/>
        <end position="66"/>
    </location>
</feature>
<proteinExistence type="predicted"/>
<sequence length="354" mass="37997">MPRLSKRTARASLCLSLILAAAGCDSDAAPTASENASAPKPEASKTQESKTQESKAEPAPPRDTRPIAEQLNALTEGKHHEDLELDNSARLALLERGLESFLAARPGLDPDDAATQRAAIDAFIEWADPLVGRLDLDAIEGTSATSLEYAMGYEHDLSAAERERLDALSALGVGFYEGDEMITAATLDYAGLREHLSPALSPQGQAYLELRGYAEDLTGRPSPAWVRLREGATVDGPAQLAKWTALAEGPSGEVWGDQERSRAVLSTYLERCATIEHTYFLECTVEPELRASYEAFIAAHSGTPEAAAVETFLAGAKARGFHITKERAFYGLLDKAMAEAERWAPAVKPDAGGD</sequence>